<dbReference type="GO" id="GO:0030198">
    <property type="term" value="P:extracellular matrix organization"/>
    <property type="evidence" value="ECO:0007669"/>
    <property type="project" value="TreeGrafter"/>
</dbReference>
<keyword evidence="2 8" id="KW-0479">Metal-binding</keyword>
<feature type="non-terminal residue" evidence="10">
    <location>
        <position position="1"/>
    </location>
</feature>
<dbReference type="Gene3D" id="3.40.1620.60">
    <property type="match status" value="1"/>
</dbReference>
<keyword evidence="3" id="KW-0378">Hydrolase</keyword>
<accession>A0A0A9WY15</accession>
<gene>
    <name evidence="10" type="primary">Adamts12</name>
    <name evidence="10" type="ORF">CM83_6374</name>
</gene>
<keyword evidence="4 8" id="KW-0862">Zinc</keyword>
<dbReference type="PANTHER" id="PTHR13723">
    <property type="entry name" value="ADAMTS A DISINTEGRIN AND METALLOPROTEASE WITH THROMBOSPONDIN MOTIFS PROTEASE"/>
    <property type="match status" value="1"/>
</dbReference>
<proteinExistence type="predicted"/>
<dbReference type="GO" id="GO:0004222">
    <property type="term" value="F:metalloendopeptidase activity"/>
    <property type="evidence" value="ECO:0007669"/>
    <property type="project" value="InterPro"/>
</dbReference>
<dbReference type="PROSITE" id="PS50215">
    <property type="entry name" value="ADAM_MEPRO"/>
    <property type="match status" value="1"/>
</dbReference>
<dbReference type="EMBL" id="GBHO01031283">
    <property type="protein sequence ID" value="JAG12321.1"/>
    <property type="molecule type" value="Transcribed_RNA"/>
</dbReference>
<dbReference type="Pfam" id="PF17771">
    <property type="entry name" value="ADAMTS_CR_2"/>
    <property type="match status" value="1"/>
</dbReference>
<evidence type="ECO:0000259" key="9">
    <source>
        <dbReference type="PROSITE" id="PS50215"/>
    </source>
</evidence>
<evidence type="ECO:0000256" key="4">
    <source>
        <dbReference type="ARBA" id="ARBA00022833"/>
    </source>
</evidence>
<dbReference type="InterPro" id="IPR024079">
    <property type="entry name" value="MetalloPept_cat_dom_sf"/>
</dbReference>
<protein>
    <submittedName>
        <fullName evidence="10">A disintegrin and metalloproteinase with thrombospondin motifs 12</fullName>
    </submittedName>
</protein>
<keyword evidence="7" id="KW-0325">Glycoprotein</keyword>
<evidence type="ECO:0000256" key="1">
    <source>
        <dbReference type="ARBA" id="ARBA00022670"/>
    </source>
</evidence>
<feature type="domain" description="Peptidase M12B" evidence="9">
    <location>
        <begin position="1"/>
        <end position="143"/>
    </location>
</feature>
<evidence type="ECO:0000256" key="8">
    <source>
        <dbReference type="PROSITE-ProRule" id="PRU00276"/>
    </source>
</evidence>
<feature type="non-terminal residue" evidence="10">
    <location>
        <position position="229"/>
    </location>
</feature>
<dbReference type="InterPro" id="IPR001590">
    <property type="entry name" value="Peptidase_M12B"/>
</dbReference>
<dbReference type="GO" id="GO:0006508">
    <property type="term" value="P:proteolysis"/>
    <property type="evidence" value="ECO:0007669"/>
    <property type="project" value="UniProtKB-KW"/>
</dbReference>
<evidence type="ECO:0000256" key="5">
    <source>
        <dbReference type="ARBA" id="ARBA00023049"/>
    </source>
</evidence>
<comment type="caution">
    <text evidence="8">Lacks conserved residue(s) required for the propagation of feature annotation.</text>
</comment>
<evidence type="ECO:0000313" key="10">
    <source>
        <dbReference type="EMBL" id="JAG12321.1"/>
    </source>
</evidence>
<keyword evidence="6" id="KW-1015">Disulfide bond</keyword>
<dbReference type="SUPFAM" id="SSF55486">
    <property type="entry name" value="Metalloproteases ('zincins'), catalytic domain"/>
    <property type="match status" value="1"/>
</dbReference>
<feature type="binding site" evidence="8">
    <location>
        <position position="82"/>
    </location>
    <ligand>
        <name>Zn(2+)</name>
        <dbReference type="ChEBI" id="CHEBI:29105"/>
        <note>catalytic</note>
    </ligand>
</feature>
<dbReference type="AlphaFoldDB" id="A0A0A9WY15"/>
<name>A0A0A9WY15_LYGHE</name>
<sequence>RRYDPQILLQHFCDWQMHFNPRTEEHPNHHDFAIFLVKFEHCQGNLLGLTHLASMCRPDKACAIVTEEGLLSGHIITHMLGHSLGADHDDLSLSGCCPEEPDGTCYHMGANICSWSSAFSICSRQCILKFVNTHAGWCMTDIPTAVDLSDPILLPGQVYTAAEQCRINFEIDTYACLVGEFCKRLYCKMNDDECVSTGDPPAQGTRCGPDQWCFNGRCVHRGSRPGGHK</sequence>
<dbReference type="Gene3D" id="3.40.390.10">
    <property type="entry name" value="Collagenase (Catalytic Domain)"/>
    <property type="match status" value="1"/>
</dbReference>
<dbReference type="GO" id="GO:0031012">
    <property type="term" value="C:extracellular matrix"/>
    <property type="evidence" value="ECO:0007669"/>
    <property type="project" value="TreeGrafter"/>
</dbReference>
<keyword evidence="10" id="KW-0401">Integrin</keyword>
<evidence type="ECO:0000256" key="7">
    <source>
        <dbReference type="ARBA" id="ARBA00023180"/>
    </source>
</evidence>
<reference evidence="10" key="2">
    <citation type="submission" date="2014-07" db="EMBL/GenBank/DDBJ databases">
        <authorList>
            <person name="Hull J."/>
        </authorList>
    </citation>
    <scope>NUCLEOTIDE SEQUENCE</scope>
</reference>
<keyword evidence="1" id="KW-0645">Protease</keyword>
<dbReference type="InterPro" id="IPR041645">
    <property type="entry name" value="ADAMTS_CR_2"/>
</dbReference>
<feature type="binding site" evidence="8">
    <location>
        <position position="78"/>
    </location>
    <ligand>
        <name>Zn(2+)</name>
        <dbReference type="ChEBI" id="CHEBI:29105"/>
        <note>catalytic</note>
    </ligand>
</feature>
<dbReference type="Pfam" id="PF01421">
    <property type="entry name" value="Reprolysin"/>
    <property type="match status" value="1"/>
</dbReference>
<reference evidence="10" key="1">
    <citation type="journal article" date="2014" name="PLoS ONE">
        <title>Transcriptome-Based Identification of ABC Transporters in the Western Tarnished Plant Bug Lygus hesperus.</title>
        <authorList>
            <person name="Hull J.J."/>
            <person name="Chaney K."/>
            <person name="Geib S.M."/>
            <person name="Fabrick J.A."/>
            <person name="Brent C.S."/>
            <person name="Walsh D."/>
            <person name="Lavine L.C."/>
        </authorList>
    </citation>
    <scope>NUCLEOTIDE SEQUENCE</scope>
</reference>
<evidence type="ECO:0000256" key="2">
    <source>
        <dbReference type="ARBA" id="ARBA00022723"/>
    </source>
</evidence>
<dbReference type="InterPro" id="IPR050439">
    <property type="entry name" value="ADAMTS_ADAMTS-like"/>
</dbReference>
<feature type="binding site" evidence="8">
    <location>
        <position position="88"/>
    </location>
    <ligand>
        <name>Zn(2+)</name>
        <dbReference type="ChEBI" id="CHEBI:29105"/>
        <note>catalytic</note>
    </ligand>
</feature>
<dbReference type="GO" id="GO:0007229">
    <property type="term" value="P:integrin-mediated signaling pathway"/>
    <property type="evidence" value="ECO:0007669"/>
    <property type="project" value="UniProtKB-KW"/>
</dbReference>
<keyword evidence="5" id="KW-0482">Metalloprotease</keyword>
<dbReference type="PANTHER" id="PTHR13723:SF281">
    <property type="entry name" value="PAPILIN"/>
    <property type="match status" value="1"/>
</dbReference>
<organism evidence="10">
    <name type="scientific">Lygus hesperus</name>
    <name type="common">Western plant bug</name>
    <dbReference type="NCBI Taxonomy" id="30085"/>
    <lineage>
        <taxon>Eukaryota</taxon>
        <taxon>Metazoa</taxon>
        <taxon>Ecdysozoa</taxon>
        <taxon>Arthropoda</taxon>
        <taxon>Hexapoda</taxon>
        <taxon>Insecta</taxon>
        <taxon>Pterygota</taxon>
        <taxon>Neoptera</taxon>
        <taxon>Paraneoptera</taxon>
        <taxon>Hemiptera</taxon>
        <taxon>Heteroptera</taxon>
        <taxon>Panheteroptera</taxon>
        <taxon>Cimicomorpha</taxon>
        <taxon>Miridae</taxon>
        <taxon>Mirini</taxon>
        <taxon>Lygus</taxon>
    </lineage>
</organism>
<dbReference type="GO" id="GO:0046872">
    <property type="term" value="F:metal ion binding"/>
    <property type="evidence" value="ECO:0007669"/>
    <property type="project" value="UniProtKB-KW"/>
</dbReference>
<evidence type="ECO:0000256" key="3">
    <source>
        <dbReference type="ARBA" id="ARBA00022801"/>
    </source>
</evidence>
<evidence type="ECO:0000256" key="6">
    <source>
        <dbReference type="ARBA" id="ARBA00023157"/>
    </source>
</evidence>